<dbReference type="STRING" id="1618436.UV59_C0006G0067"/>
<gene>
    <name evidence="3" type="ORF">UV59_C0006G0067</name>
</gene>
<comment type="caution">
    <text evidence="3">The sequence shown here is derived from an EMBL/GenBank/DDBJ whole genome shotgun (WGS) entry which is preliminary data.</text>
</comment>
<name>A0A0G1ERD4_9BACT</name>
<dbReference type="AlphaFoldDB" id="A0A0G1ERD4"/>
<sequence length="142" mass="15065">MKKQFLIFFFALTTYNLQLTTIPARAQEKVPIGTIGGGSGFGPFPAPVGGGAAEIAKVISTIVGFITIVAGIFFLFQFLIGGIEWISSTGDKQKLEKAQNRLSYAFLGLVVVVGAYGFSAIVGSVLGFDFLNPVSLINLIKL</sequence>
<keyword evidence="1" id="KW-0472">Membrane</keyword>
<evidence type="ECO:0000313" key="3">
    <source>
        <dbReference type="EMBL" id="KKS85611.1"/>
    </source>
</evidence>
<evidence type="ECO:0000313" key="4">
    <source>
        <dbReference type="Proteomes" id="UP000034543"/>
    </source>
</evidence>
<keyword evidence="1" id="KW-1133">Transmembrane helix</keyword>
<proteinExistence type="predicted"/>
<dbReference type="Proteomes" id="UP000034543">
    <property type="component" value="Unassembled WGS sequence"/>
</dbReference>
<protein>
    <recommendedName>
        <fullName evidence="5">Integral membrane protein</fullName>
    </recommendedName>
</protein>
<feature type="chain" id="PRO_5002536883" description="Integral membrane protein" evidence="2">
    <location>
        <begin position="27"/>
        <end position="142"/>
    </location>
</feature>
<feature type="transmembrane region" description="Helical" evidence="1">
    <location>
        <begin position="104"/>
        <end position="128"/>
    </location>
</feature>
<feature type="transmembrane region" description="Helical" evidence="1">
    <location>
        <begin position="58"/>
        <end position="83"/>
    </location>
</feature>
<feature type="signal peptide" evidence="2">
    <location>
        <begin position="1"/>
        <end position="26"/>
    </location>
</feature>
<evidence type="ECO:0000256" key="2">
    <source>
        <dbReference type="SAM" id="SignalP"/>
    </source>
</evidence>
<dbReference type="PATRIC" id="fig|1618436.3.peg.362"/>
<accession>A0A0G1ERD4</accession>
<dbReference type="Pfam" id="PF18895">
    <property type="entry name" value="T4SS_pilin"/>
    <property type="match status" value="1"/>
</dbReference>
<keyword evidence="2" id="KW-0732">Signal</keyword>
<evidence type="ECO:0000256" key="1">
    <source>
        <dbReference type="SAM" id="Phobius"/>
    </source>
</evidence>
<reference evidence="3 4" key="1">
    <citation type="journal article" date="2015" name="Nature">
        <title>rRNA introns, odd ribosomes, and small enigmatic genomes across a large radiation of phyla.</title>
        <authorList>
            <person name="Brown C.T."/>
            <person name="Hug L.A."/>
            <person name="Thomas B.C."/>
            <person name="Sharon I."/>
            <person name="Castelle C.J."/>
            <person name="Singh A."/>
            <person name="Wilkins M.J."/>
            <person name="Williams K.H."/>
            <person name="Banfield J.F."/>
        </authorList>
    </citation>
    <scope>NUCLEOTIDE SEQUENCE [LARGE SCALE GENOMIC DNA]</scope>
</reference>
<keyword evidence="1" id="KW-0812">Transmembrane</keyword>
<organism evidence="3 4">
    <name type="scientific">Candidatus Gottesmanbacteria bacterium GW2011_GWA1_43_11</name>
    <dbReference type="NCBI Taxonomy" id="1618436"/>
    <lineage>
        <taxon>Bacteria</taxon>
        <taxon>Candidatus Gottesmaniibacteriota</taxon>
    </lineage>
</organism>
<evidence type="ECO:0008006" key="5">
    <source>
        <dbReference type="Google" id="ProtNLM"/>
    </source>
</evidence>
<dbReference type="InterPro" id="IPR043993">
    <property type="entry name" value="T4SS_pilin"/>
</dbReference>
<dbReference type="EMBL" id="LCFB01000006">
    <property type="protein sequence ID" value="KKS85611.1"/>
    <property type="molecule type" value="Genomic_DNA"/>
</dbReference>